<dbReference type="InterPro" id="IPR023375">
    <property type="entry name" value="ADC_dom_sf"/>
</dbReference>
<dbReference type="Proteomes" id="UP000237717">
    <property type="component" value="Plasmid pAt1D1609b"/>
</dbReference>
<evidence type="ECO:0000313" key="1">
    <source>
        <dbReference type="EMBL" id="AVH45579.1"/>
    </source>
</evidence>
<organism evidence="1 2">
    <name type="scientific">Agrobacterium tumefaciens</name>
    <dbReference type="NCBI Taxonomy" id="358"/>
    <lineage>
        <taxon>Bacteria</taxon>
        <taxon>Pseudomonadati</taxon>
        <taxon>Pseudomonadota</taxon>
        <taxon>Alphaproteobacteria</taxon>
        <taxon>Hyphomicrobiales</taxon>
        <taxon>Rhizobiaceae</taxon>
        <taxon>Rhizobium/Agrobacterium group</taxon>
        <taxon>Agrobacterium</taxon>
        <taxon>Agrobacterium tumefaciens complex</taxon>
    </lineage>
</organism>
<gene>
    <name evidence="1" type="ORF">At1D1609_55490</name>
</gene>
<geneLocation type="plasmid" evidence="2">
    <name>pat1d1609b</name>
</geneLocation>
<evidence type="ECO:0008006" key="3">
    <source>
        <dbReference type="Google" id="ProtNLM"/>
    </source>
</evidence>
<proteinExistence type="predicted"/>
<sequence>MPMTYSFRPDRIYRMPTHFGPSVSPRQGPDGQLFDWSEHHFDAASIYFRSSTDALEALLPPGFSLHVDPVVTVTFAFLRNLPWLAGRGYNTLGVRIPAVFHGKAGKTTGSLSLVLWENMADPITTGREELGVAKIFCDIPEPSRSEGTIGYEASWCGFRFLSMELEDLQPADSAKERIDLAPDTGGNLLHYKYMPRTGAWGAADAAYTTLTPPVRNAQVKTAFRALGTFAFNRPRWVDMPTQSHIVNGLADLPVVETLGASLVTVAGNFDLYDQKQLA</sequence>
<dbReference type="AlphaFoldDB" id="A0A2L2LMM4"/>
<reference evidence="1 2" key="1">
    <citation type="submission" date="2018-02" db="EMBL/GenBank/DDBJ databases">
        <title>Complete genome sequence of Agrobacterium tumefaciens 1D1609.</title>
        <authorList>
            <person name="Cho S.-T."/>
            <person name="Haryono M."/>
            <person name="Chang H.-H."/>
            <person name="Santos M.N."/>
            <person name="Lai E.-M."/>
            <person name="Kuo C.-H."/>
        </authorList>
    </citation>
    <scope>NUCLEOTIDE SEQUENCE [LARGE SCALE GENOMIC DNA]</scope>
    <source>
        <strain evidence="1 2">1D1609</strain>
        <plasmid evidence="2">Plasmid pat1d1609b</plasmid>
    </source>
</reference>
<dbReference type="Pfam" id="PF06314">
    <property type="entry name" value="ADC"/>
    <property type="match status" value="1"/>
</dbReference>
<dbReference type="InterPro" id="IPR010451">
    <property type="entry name" value="Acetoacetate_decarboxylase"/>
</dbReference>
<protein>
    <recommendedName>
        <fullName evidence="3">Acetoacetate decarboxylase</fullName>
    </recommendedName>
</protein>
<accession>A0A2L2LMM4</accession>
<evidence type="ECO:0000313" key="2">
    <source>
        <dbReference type="Proteomes" id="UP000237717"/>
    </source>
</evidence>
<dbReference type="EMBL" id="CP026928">
    <property type="protein sequence ID" value="AVH45579.1"/>
    <property type="molecule type" value="Genomic_DNA"/>
</dbReference>
<name>A0A2L2LMM4_AGRTU</name>
<dbReference type="GO" id="GO:0016829">
    <property type="term" value="F:lyase activity"/>
    <property type="evidence" value="ECO:0007669"/>
    <property type="project" value="InterPro"/>
</dbReference>
<keyword evidence="1" id="KW-0614">Plasmid</keyword>
<dbReference type="SUPFAM" id="SSF160104">
    <property type="entry name" value="Acetoacetate decarboxylase-like"/>
    <property type="match status" value="1"/>
</dbReference>
<dbReference type="Gene3D" id="2.40.400.10">
    <property type="entry name" value="Acetoacetate decarboxylase-like"/>
    <property type="match status" value="1"/>
</dbReference>
<dbReference type="RefSeq" id="WP_104680577.1">
    <property type="nucleotide sequence ID" value="NZ_CP026928.1"/>
</dbReference>